<keyword evidence="3" id="KW-1185">Reference proteome</keyword>
<feature type="domain" description="RNase H type-1" evidence="1">
    <location>
        <begin position="192"/>
        <end position="255"/>
    </location>
</feature>
<accession>A0ABR2Q2E8</accession>
<name>A0ABR2Q2E8_9ROSI</name>
<organism evidence="2 3">
    <name type="scientific">Hibiscus sabdariffa</name>
    <name type="common">roselle</name>
    <dbReference type="NCBI Taxonomy" id="183260"/>
    <lineage>
        <taxon>Eukaryota</taxon>
        <taxon>Viridiplantae</taxon>
        <taxon>Streptophyta</taxon>
        <taxon>Embryophyta</taxon>
        <taxon>Tracheophyta</taxon>
        <taxon>Spermatophyta</taxon>
        <taxon>Magnoliopsida</taxon>
        <taxon>eudicotyledons</taxon>
        <taxon>Gunneridae</taxon>
        <taxon>Pentapetalae</taxon>
        <taxon>rosids</taxon>
        <taxon>malvids</taxon>
        <taxon>Malvales</taxon>
        <taxon>Malvaceae</taxon>
        <taxon>Malvoideae</taxon>
        <taxon>Hibiscus</taxon>
    </lineage>
</organism>
<comment type="caution">
    <text evidence="2">The sequence shown here is derived from an EMBL/GenBank/DDBJ whole genome shotgun (WGS) entry which is preliminary data.</text>
</comment>
<protein>
    <recommendedName>
        <fullName evidence="1">RNase H type-1 domain-containing protein</fullName>
    </recommendedName>
</protein>
<dbReference type="InterPro" id="IPR002156">
    <property type="entry name" value="RNaseH_domain"/>
</dbReference>
<reference evidence="2 3" key="1">
    <citation type="journal article" date="2024" name="G3 (Bethesda)">
        <title>Genome assembly of Hibiscus sabdariffa L. provides insights into metabolisms of medicinal natural products.</title>
        <authorList>
            <person name="Kim T."/>
        </authorList>
    </citation>
    <scope>NUCLEOTIDE SEQUENCE [LARGE SCALE GENOMIC DNA]</scope>
    <source>
        <strain evidence="2">TK-2024</strain>
        <tissue evidence="2">Old leaves</tissue>
    </source>
</reference>
<sequence>MLTSSGKSDWDRDKLERQLSRSVLEKLASVTAPKPQYGPDVPGWRWDDKRCFMLASTYKFLMQEGDSPRDSKCICHNGAEDIEHVLRKCPKAHELWSKVLCPKVLETFMTTPFDAWLIGNLQYRPHQELPDFDWGMRFSIYCWLLWKTRCCELLDLSYVMRESILDKCNQIFYRNKVNKVRSAKGEIFWNGHVRKRVEVEIDDREAACIVNRSSTLLANSTVVHVIRSLLQQYWLVQLRHAPREVNKAADKLVVMGRSQSREWRVFIVLPRMVAMIVDEEQRRWMEGQHLRTIASAVERSASHFGSTMPNV</sequence>
<dbReference type="Proteomes" id="UP001396334">
    <property type="component" value="Unassembled WGS sequence"/>
</dbReference>
<proteinExistence type="predicted"/>
<evidence type="ECO:0000259" key="1">
    <source>
        <dbReference type="Pfam" id="PF13456"/>
    </source>
</evidence>
<dbReference type="EMBL" id="JBBPBN010000047">
    <property type="protein sequence ID" value="KAK8994803.1"/>
    <property type="molecule type" value="Genomic_DNA"/>
</dbReference>
<evidence type="ECO:0000313" key="2">
    <source>
        <dbReference type="EMBL" id="KAK8994803.1"/>
    </source>
</evidence>
<gene>
    <name evidence="2" type="ORF">V6N11_045872</name>
</gene>
<dbReference type="Pfam" id="PF13456">
    <property type="entry name" value="RVT_3"/>
    <property type="match status" value="1"/>
</dbReference>
<evidence type="ECO:0000313" key="3">
    <source>
        <dbReference type="Proteomes" id="UP001396334"/>
    </source>
</evidence>